<dbReference type="PANTHER" id="PTHR22916">
    <property type="entry name" value="GLYCOSYLTRANSFERASE"/>
    <property type="match status" value="1"/>
</dbReference>
<dbReference type="InterPro" id="IPR001173">
    <property type="entry name" value="Glyco_trans_2-like"/>
</dbReference>
<keyword evidence="3" id="KW-1185">Reference proteome</keyword>
<evidence type="ECO:0000313" key="3">
    <source>
        <dbReference type="Proteomes" id="UP000480178"/>
    </source>
</evidence>
<gene>
    <name evidence="2" type="ORF">GXP67_03430</name>
</gene>
<dbReference type="RefSeq" id="WP_162441864.1">
    <property type="nucleotide sequence ID" value="NZ_CP048222.1"/>
</dbReference>
<dbReference type="Proteomes" id="UP000480178">
    <property type="component" value="Chromosome"/>
</dbReference>
<reference evidence="2 3" key="1">
    <citation type="submission" date="2020-01" db="EMBL/GenBank/DDBJ databases">
        <authorList>
            <person name="Kim M.K."/>
        </authorList>
    </citation>
    <scope>NUCLEOTIDE SEQUENCE [LARGE SCALE GENOMIC DNA]</scope>
    <source>
        <strain evidence="2 3">172606-1</strain>
    </source>
</reference>
<proteinExistence type="predicted"/>
<dbReference type="InterPro" id="IPR029044">
    <property type="entry name" value="Nucleotide-diphossugar_trans"/>
</dbReference>
<accession>A0A6C0GCV6</accession>
<feature type="domain" description="Glycosyltransferase 2-like" evidence="1">
    <location>
        <begin position="7"/>
        <end position="162"/>
    </location>
</feature>
<dbReference type="AlphaFoldDB" id="A0A6C0GCV6"/>
<evidence type="ECO:0000313" key="2">
    <source>
        <dbReference type="EMBL" id="QHT65785.1"/>
    </source>
</evidence>
<keyword evidence="2" id="KW-0808">Transferase</keyword>
<dbReference type="Gene3D" id="3.90.550.10">
    <property type="entry name" value="Spore Coat Polysaccharide Biosynthesis Protein SpsA, Chain A"/>
    <property type="match status" value="1"/>
</dbReference>
<dbReference type="GO" id="GO:0016758">
    <property type="term" value="F:hexosyltransferase activity"/>
    <property type="evidence" value="ECO:0007669"/>
    <property type="project" value="UniProtKB-ARBA"/>
</dbReference>
<name>A0A6C0GCV6_9BACT</name>
<dbReference type="Pfam" id="PF00535">
    <property type="entry name" value="Glycos_transf_2"/>
    <property type="match status" value="1"/>
</dbReference>
<dbReference type="KEGG" id="rhoz:GXP67_03430"/>
<organism evidence="2 3">
    <name type="scientific">Rhodocytophaga rosea</name>
    <dbReference type="NCBI Taxonomy" id="2704465"/>
    <lineage>
        <taxon>Bacteria</taxon>
        <taxon>Pseudomonadati</taxon>
        <taxon>Bacteroidota</taxon>
        <taxon>Cytophagia</taxon>
        <taxon>Cytophagales</taxon>
        <taxon>Rhodocytophagaceae</taxon>
        <taxon>Rhodocytophaga</taxon>
    </lineage>
</organism>
<sequence>MDKPLLTVLMPVYNAERFLYEAIESVLNQTFRNFEFLIIDDGSTDESETIVCSFSDPRIRFYRNDGNRGITETLNRGIELAKAEYIARMDADDICYAERLEKQYAFINSHPDGALFSCWAKEVTEDRQPIGTSHFPPNHYYYNLTFSCWIYHPTMVYRRDAVKSIGNYTIPYSEDYELAWQLSRKYKMYHLPEVLLEYRVNTQSLWQVTKKQEYRETFFKQVRRNILYYMDDSSISLEEWHLVCLSNYDSAVADVSMDKLLSCITLLDAVSERILIKENPNRDTESIKAAARNKREDMILLFSSKLNYYERLKLITSIRGCNVLYKLILRWLVKLNII</sequence>
<dbReference type="PANTHER" id="PTHR22916:SF3">
    <property type="entry name" value="UDP-GLCNAC:BETAGAL BETA-1,3-N-ACETYLGLUCOSAMINYLTRANSFERASE-LIKE PROTEIN 1"/>
    <property type="match status" value="1"/>
</dbReference>
<dbReference type="EMBL" id="CP048222">
    <property type="protein sequence ID" value="QHT65785.1"/>
    <property type="molecule type" value="Genomic_DNA"/>
</dbReference>
<dbReference type="SUPFAM" id="SSF53448">
    <property type="entry name" value="Nucleotide-diphospho-sugar transferases"/>
    <property type="match status" value="1"/>
</dbReference>
<protein>
    <submittedName>
        <fullName evidence="2">Glycosyltransferase</fullName>
    </submittedName>
</protein>
<evidence type="ECO:0000259" key="1">
    <source>
        <dbReference type="Pfam" id="PF00535"/>
    </source>
</evidence>